<evidence type="ECO:0000313" key="3">
    <source>
        <dbReference type="EMBL" id="MBY4638145.1"/>
    </source>
</evidence>
<organism evidence="3 4">
    <name type="scientific">Sphingopyxis jiangsuensis</name>
    <dbReference type="NCBI Taxonomy" id="2871171"/>
    <lineage>
        <taxon>Bacteria</taxon>
        <taxon>Pseudomonadati</taxon>
        <taxon>Pseudomonadota</taxon>
        <taxon>Alphaproteobacteria</taxon>
        <taxon>Sphingomonadales</taxon>
        <taxon>Sphingomonadaceae</taxon>
        <taxon>Sphingopyxis</taxon>
    </lineage>
</organism>
<evidence type="ECO:0000256" key="2">
    <source>
        <dbReference type="SAM" id="Phobius"/>
    </source>
</evidence>
<dbReference type="EMBL" id="JAILXK010000002">
    <property type="protein sequence ID" value="MBY4638145.1"/>
    <property type="molecule type" value="Genomic_DNA"/>
</dbReference>
<accession>A0ABS7MGK9</accession>
<proteinExistence type="predicted"/>
<reference evidence="3" key="1">
    <citation type="submission" date="2021-08" db="EMBL/GenBank/DDBJ databases">
        <title>Sphingopyxis panaciterrulae sp. nov., isolated from the surface water of the Yellow Sea.</title>
        <authorList>
            <person name="Gao Z."/>
            <person name="Zhang D."/>
            <person name="Zhang A."/>
        </authorList>
    </citation>
    <scope>NUCLEOTIDE SEQUENCE</scope>
    <source>
        <strain evidence="3">XHP0097</strain>
    </source>
</reference>
<name>A0ABS7MGK9_9SPHN</name>
<evidence type="ECO:0000313" key="4">
    <source>
        <dbReference type="Proteomes" id="UP001166571"/>
    </source>
</evidence>
<feature type="region of interest" description="Disordered" evidence="1">
    <location>
        <begin position="36"/>
        <end position="60"/>
    </location>
</feature>
<gene>
    <name evidence="3" type="ORF">K5P26_13445</name>
</gene>
<dbReference type="RefSeq" id="WP_201927722.1">
    <property type="nucleotide sequence ID" value="NZ_JAERPO010000002.1"/>
</dbReference>
<comment type="caution">
    <text evidence="3">The sequence shown here is derived from an EMBL/GenBank/DDBJ whole genome shotgun (WGS) entry which is preliminary data.</text>
</comment>
<protein>
    <submittedName>
        <fullName evidence="3">Uncharacterized protein</fullName>
    </submittedName>
</protein>
<keyword evidence="2" id="KW-0812">Transmembrane</keyword>
<keyword evidence="2" id="KW-0472">Membrane</keyword>
<evidence type="ECO:0000256" key="1">
    <source>
        <dbReference type="SAM" id="MobiDB-lite"/>
    </source>
</evidence>
<sequence>MKGQIMEWGILTIVGPILLAAAIAWAMLHNRRSRAEKELTEEATRIRREQEHRAAEERKG</sequence>
<feature type="transmembrane region" description="Helical" evidence="2">
    <location>
        <begin position="6"/>
        <end position="28"/>
    </location>
</feature>
<keyword evidence="2" id="KW-1133">Transmembrane helix</keyword>
<dbReference type="Proteomes" id="UP001166571">
    <property type="component" value="Unassembled WGS sequence"/>
</dbReference>
<keyword evidence="4" id="KW-1185">Reference proteome</keyword>